<reference evidence="1" key="1">
    <citation type="journal article" date="2014" name="Int. J. Syst. Evol. Microbiol.">
        <title>Complete genome sequence of Corynebacterium casei LMG S-19264T (=DSM 44701T), isolated from a smear-ripened cheese.</title>
        <authorList>
            <consortium name="US DOE Joint Genome Institute (JGI-PGF)"/>
            <person name="Walter F."/>
            <person name="Albersmeier A."/>
            <person name="Kalinowski J."/>
            <person name="Ruckert C."/>
        </authorList>
    </citation>
    <scope>NUCLEOTIDE SEQUENCE</scope>
    <source>
        <strain evidence="1">CGMCC 4.7278</strain>
    </source>
</reference>
<dbReference type="Proteomes" id="UP000612956">
    <property type="component" value="Unassembled WGS sequence"/>
</dbReference>
<evidence type="ECO:0000313" key="2">
    <source>
        <dbReference type="Proteomes" id="UP000612956"/>
    </source>
</evidence>
<name>A0A917V8D6_9NOCA</name>
<gene>
    <name evidence="1" type="ORF">GCM10011591_21800</name>
</gene>
<dbReference type="AlphaFoldDB" id="A0A917V8D6"/>
<keyword evidence="2" id="KW-1185">Reference proteome</keyword>
<accession>A0A917V8D6</accession>
<reference evidence="1" key="2">
    <citation type="submission" date="2020-09" db="EMBL/GenBank/DDBJ databases">
        <authorList>
            <person name="Sun Q."/>
            <person name="Zhou Y."/>
        </authorList>
    </citation>
    <scope>NUCLEOTIDE SEQUENCE</scope>
    <source>
        <strain evidence="1">CGMCC 4.7278</strain>
    </source>
</reference>
<dbReference type="EMBL" id="BMMW01000002">
    <property type="protein sequence ID" value="GGK49929.1"/>
    <property type="molecule type" value="Genomic_DNA"/>
</dbReference>
<evidence type="ECO:0000313" key="1">
    <source>
        <dbReference type="EMBL" id="GGK49929.1"/>
    </source>
</evidence>
<proteinExistence type="predicted"/>
<protein>
    <submittedName>
        <fullName evidence="1">Uncharacterized protein</fullName>
    </submittedName>
</protein>
<sequence length="100" mass="10949">MSEFNVDPTEMRSLARELRVHSGVLSGKQPIAQLGRDAARQKMIDSNLATKVEESLRGMDSVVRYHAKRMTEQADFLDAAATAIEQTDSASATSIARVGR</sequence>
<comment type="caution">
    <text evidence="1">The sequence shown here is derived from an EMBL/GenBank/DDBJ whole genome shotgun (WGS) entry which is preliminary data.</text>
</comment>
<organism evidence="1 2">
    <name type="scientific">Nocardia camponoti</name>
    <dbReference type="NCBI Taxonomy" id="1616106"/>
    <lineage>
        <taxon>Bacteria</taxon>
        <taxon>Bacillati</taxon>
        <taxon>Actinomycetota</taxon>
        <taxon>Actinomycetes</taxon>
        <taxon>Mycobacteriales</taxon>
        <taxon>Nocardiaceae</taxon>
        <taxon>Nocardia</taxon>
    </lineage>
</organism>